<dbReference type="Gene3D" id="3.30.890.10">
    <property type="entry name" value="Methyl-cpg-binding Protein 2, Chain A"/>
    <property type="match status" value="1"/>
</dbReference>
<evidence type="ECO:0000313" key="6">
    <source>
        <dbReference type="EMBL" id="GJU03815.1"/>
    </source>
</evidence>
<dbReference type="InterPro" id="IPR016177">
    <property type="entry name" value="DNA-bd_dom_sf"/>
</dbReference>
<evidence type="ECO:0000256" key="4">
    <source>
        <dbReference type="ARBA" id="ARBA00023163"/>
    </source>
</evidence>
<sequence>MIFHGIAKVALAPCGVGLSCESDRPSVAKAEVDVLLEITHKMQTDLDVENKRSVLSISGGTFTTPDWLPDGWTVVVLAKATGQKYKVFKETRKKFYSKPQVLNYLGIADNSNSNKRIPLEIPKSLYDLIQKVAELTEFPKLNPNNRFAKRKLKYYKLCIHAAVAYHLAVDELPRGWKYNPETFFMAHVPKPPTPPKPKTKKKIKITWSSYNYHDTYQLNYNEQNVWNLFRMTYKVETNELEEYPYKEHLHTVDNVMVVDLLGKFAVNTFNKSCQMYIFYMTIEAIEQGIPGVYKTRVECDTGNGAMTLQNFVLKDREPKCM</sequence>
<evidence type="ECO:0000313" key="7">
    <source>
        <dbReference type="Proteomes" id="UP001151760"/>
    </source>
</evidence>
<comment type="caution">
    <text evidence="6">The sequence shown here is derived from an EMBL/GenBank/DDBJ whole genome shotgun (WGS) entry which is preliminary data.</text>
</comment>
<keyword evidence="3" id="KW-0238">DNA-binding</keyword>
<gene>
    <name evidence="6" type="ORF">Tco_1114153</name>
</gene>
<comment type="subcellular location">
    <subcellularLocation>
        <location evidence="1">Nucleus</location>
    </subcellularLocation>
</comment>
<proteinExistence type="predicted"/>
<dbReference type="EMBL" id="BQNB010021190">
    <property type="protein sequence ID" value="GJU03815.1"/>
    <property type="molecule type" value="Genomic_DNA"/>
</dbReference>
<evidence type="ECO:0000256" key="3">
    <source>
        <dbReference type="ARBA" id="ARBA00023125"/>
    </source>
</evidence>
<name>A0ABQ5IVQ0_9ASTR</name>
<dbReference type="GO" id="GO:0005840">
    <property type="term" value="C:ribosome"/>
    <property type="evidence" value="ECO:0007669"/>
    <property type="project" value="UniProtKB-KW"/>
</dbReference>
<accession>A0ABQ5IVQ0</accession>
<keyword evidence="4" id="KW-0804">Transcription</keyword>
<dbReference type="Proteomes" id="UP001151760">
    <property type="component" value="Unassembled WGS sequence"/>
</dbReference>
<keyword evidence="7" id="KW-1185">Reference proteome</keyword>
<evidence type="ECO:0000256" key="1">
    <source>
        <dbReference type="ARBA" id="ARBA00004123"/>
    </source>
</evidence>
<evidence type="ECO:0000256" key="5">
    <source>
        <dbReference type="ARBA" id="ARBA00023242"/>
    </source>
</evidence>
<keyword evidence="2" id="KW-0805">Transcription regulation</keyword>
<reference evidence="6" key="1">
    <citation type="journal article" date="2022" name="Int. J. Mol. Sci.">
        <title>Draft Genome of Tanacetum Coccineum: Genomic Comparison of Closely Related Tanacetum-Family Plants.</title>
        <authorList>
            <person name="Yamashiro T."/>
            <person name="Shiraishi A."/>
            <person name="Nakayama K."/>
            <person name="Satake H."/>
        </authorList>
    </citation>
    <scope>NUCLEOTIDE SEQUENCE</scope>
</reference>
<evidence type="ECO:0000256" key="2">
    <source>
        <dbReference type="ARBA" id="ARBA00023015"/>
    </source>
</evidence>
<keyword evidence="6" id="KW-0689">Ribosomal protein</keyword>
<organism evidence="6 7">
    <name type="scientific">Tanacetum coccineum</name>
    <dbReference type="NCBI Taxonomy" id="301880"/>
    <lineage>
        <taxon>Eukaryota</taxon>
        <taxon>Viridiplantae</taxon>
        <taxon>Streptophyta</taxon>
        <taxon>Embryophyta</taxon>
        <taxon>Tracheophyta</taxon>
        <taxon>Spermatophyta</taxon>
        <taxon>Magnoliopsida</taxon>
        <taxon>eudicotyledons</taxon>
        <taxon>Gunneridae</taxon>
        <taxon>Pentapetalae</taxon>
        <taxon>asterids</taxon>
        <taxon>campanulids</taxon>
        <taxon>Asterales</taxon>
        <taxon>Asteraceae</taxon>
        <taxon>Asteroideae</taxon>
        <taxon>Anthemideae</taxon>
        <taxon>Anthemidinae</taxon>
        <taxon>Tanacetum</taxon>
    </lineage>
</organism>
<dbReference type="SUPFAM" id="SSF54171">
    <property type="entry name" value="DNA-binding domain"/>
    <property type="match status" value="1"/>
</dbReference>
<protein>
    <submittedName>
        <fullName evidence="6">40S ribosomal protein S13</fullName>
    </submittedName>
</protein>
<keyword evidence="6" id="KW-0687">Ribonucleoprotein</keyword>
<keyword evidence="5" id="KW-0539">Nucleus</keyword>
<reference evidence="6" key="2">
    <citation type="submission" date="2022-01" db="EMBL/GenBank/DDBJ databases">
        <authorList>
            <person name="Yamashiro T."/>
            <person name="Shiraishi A."/>
            <person name="Satake H."/>
            <person name="Nakayama K."/>
        </authorList>
    </citation>
    <scope>NUCLEOTIDE SEQUENCE</scope>
</reference>
<dbReference type="Gene3D" id="1.10.287.10">
    <property type="entry name" value="S15/NS1, RNA-binding"/>
    <property type="match status" value="1"/>
</dbReference>